<dbReference type="Proteomes" id="UP000596661">
    <property type="component" value="Chromosome 8"/>
</dbReference>
<protein>
    <recommendedName>
        <fullName evidence="2">DUF4283 domain-containing protein</fullName>
    </recommendedName>
</protein>
<dbReference type="EMBL" id="UZAU01000683">
    <property type="status" value="NOT_ANNOTATED_CDS"/>
    <property type="molecule type" value="Genomic_DNA"/>
</dbReference>
<feature type="region of interest" description="Disordered" evidence="1">
    <location>
        <begin position="364"/>
        <end position="383"/>
    </location>
</feature>
<evidence type="ECO:0000313" key="4">
    <source>
        <dbReference type="Proteomes" id="UP000596661"/>
    </source>
</evidence>
<accession>A0A803QB93</accession>
<organism evidence="3 4">
    <name type="scientific">Cannabis sativa</name>
    <name type="common">Hemp</name>
    <name type="synonym">Marijuana</name>
    <dbReference type="NCBI Taxonomy" id="3483"/>
    <lineage>
        <taxon>Eukaryota</taxon>
        <taxon>Viridiplantae</taxon>
        <taxon>Streptophyta</taxon>
        <taxon>Embryophyta</taxon>
        <taxon>Tracheophyta</taxon>
        <taxon>Spermatophyta</taxon>
        <taxon>Magnoliopsida</taxon>
        <taxon>eudicotyledons</taxon>
        <taxon>Gunneridae</taxon>
        <taxon>Pentapetalae</taxon>
        <taxon>rosids</taxon>
        <taxon>fabids</taxon>
        <taxon>Rosales</taxon>
        <taxon>Cannabaceae</taxon>
        <taxon>Cannabis</taxon>
    </lineage>
</organism>
<name>A0A803QB93_CANSA</name>
<dbReference type="InterPro" id="IPR036691">
    <property type="entry name" value="Endo/exonu/phosph_ase_sf"/>
</dbReference>
<dbReference type="Gene3D" id="3.60.10.10">
    <property type="entry name" value="Endonuclease/exonuclease/phosphatase"/>
    <property type="match status" value="1"/>
</dbReference>
<proteinExistence type="predicted"/>
<dbReference type="PANTHER" id="PTHR31286">
    <property type="entry name" value="GLYCINE-RICH CELL WALL STRUCTURAL PROTEIN 1.8-LIKE"/>
    <property type="match status" value="1"/>
</dbReference>
<sequence>MIDLNEEFHLETVYIEENPTISLAEEVATEEVPIEASAGELQHDITLETNLEAAPSEVAIKSKGKGKAKALPPVCVCVFCTPSLHPKRRKGVLKSSLKSVTIPRVSPELPLIQEEEASARTEVFLDPCEELEPEWEEMEPGLVKSTPTVTSWADEVEAIDFQESVKVAWSKFKVNQVRTPSSQLNFTEPLKIGDQVVAKLDLEEVEVEASYWRSSIVCIFLEANPPFKVFEGFIKRIWENLGVERIVRMHYGFILASFKDEVTRDIILENEVIQFDKKLVVLRPWSEDMDTSQMIKSVPVWVRVLVDVEIKDEPPRSIAFVNEKNQLVEQQVEYEWLPTKCAACNLLGHNILNCNKEKPVAWMKKQHGDKRKNGDKDDEPGSVLLQKNNEDISVAVMKKAILNNSLEKGRMIMRVNQVRHSRVRMLKRVKMQRVGLNVKGLNKVEKQRELFDCCKINKVSFRALFETKINHDKVTSLISNNPNWKIYSSQEISYRILLIWIDKLVEVNVLLEDREMVHYKLKMVGFKEEFYLTAVYGSNMLNERKDLWNKQWIILGDFNAMFAYKDRCGGRKIKDFEIQDSQNCLLRDRWGVLYDHNYCLIKHSKTSNRGSKLFCFCNYWMFKDGYKENVLTAWRKKNITNLKSLNQQLYRINVLKNCYVSKQEDVASIYKDARELYSNAQVTLANNPHCSVAVKGEKSSYIAFQEARKQYISYLHQNSKVCWLRFGDENTSYFHSIMKKRIAENRICSYSVGGIVFDEYDKVVDHFLNHFCNFMGRQSSATRRMEHDCLDNGNKLNILQQVQITCPLNKTDVKEALFGIHSLKSQGPDGFGVGFFKGRAQLIHSVLLGVRNYWMSLFLLPQKVTTTIDKCCRDFLLGFNGNGSKMHIPSWEKVCLPEKFGGIGFREGKKWNVSIMAKYISAISSKQDNLWVRWIDAIYLKGQSFWVANFEKGASWYFKKLLQLRSGVGEDEVKEAVKRGLFGRVTSKSGSQDPRTTCRRRC</sequence>
<dbReference type="EnsemblPlants" id="evm.model.08.439">
    <property type="protein sequence ID" value="cds.evm.model.08.439"/>
    <property type="gene ID" value="evm.TU.08.439"/>
</dbReference>
<dbReference type="PANTHER" id="PTHR31286:SF165">
    <property type="entry name" value="DUF4283 DOMAIN-CONTAINING PROTEIN"/>
    <property type="match status" value="1"/>
</dbReference>
<dbReference type="InterPro" id="IPR025558">
    <property type="entry name" value="DUF4283"/>
</dbReference>
<reference evidence="3" key="1">
    <citation type="submission" date="2018-11" db="EMBL/GenBank/DDBJ databases">
        <authorList>
            <person name="Grassa J C."/>
        </authorList>
    </citation>
    <scope>NUCLEOTIDE SEQUENCE [LARGE SCALE GENOMIC DNA]</scope>
</reference>
<dbReference type="SUPFAM" id="SSF56219">
    <property type="entry name" value="DNase I-like"/>
    <property type="match status" value="1"/>
</dbReference>
<evidence type="ECO:0000256" key="1">
    <source>
        <dbReference type="SAM" id="MobiDB-lite"/>
    </source>
</evidence>
<feature type="domain" description="DUF4283" evidence="2">
    <location>
        <begin position="211"/>
        <end position="292"/>
    </location>
</feature>
<dbReference type="AlphaFoldDB" id="A0A803QB93"/>
<evidence type="ECO:0000259" key="2">
    <source>
        <dbReference type="Pfam" id="PF14111"/>
    </source>
</evidence>
<dbReference type="Pfam" id="PF14111">
    <property type="entry name" value="DUF4283"/>
    <property type="match status" value="1"/>
</dbReference>
<reference evidence="3" key="2">
    <citation type="submission" date="2021-03" db="UniProtKB">
        <authorList>
            <consortium name="EnsemblPlants"/>
        </authorList>
    </citation>
    <scope>IDENTIFICATION</scope>
</reference>
<evidence type="ECO:0000313" key="3">
    <source>
        <dbReference type="EnsemblPlants" id="cds.evm.model.08.439"/>
    </source>
</evidence>
<dbReference type="Gramene" id="evm.model.08.439">
    <property type="protein sequence ID" value="cds.evm.model.08.439"/>
    <property type="gene ID" value="evm.TU.08.439"/>
</dbReference>
<dbReference type="InterPro" id="IPR040256">
    <property type="entry name" value="At4g02000-like"/>
</dbReference>
<keyword evidence="4" id="KW-1185">Reference proteome</keyword>